<dbReference type="AlphaFoldDB" id="A0A0R3VTZ1"/>
<reference evidence="3 4" key="2">
    <citation type="submission" date="2018-11" db="EMBL/GenBank/DDBJ databases">
        <authorList>
            <consortium name="Pathogen Informatics"/>
        </authorList>
    </citation>
    <scope>NUCLEOTIDE SEQUENCE [LARGE SCALE GENOMIC DNA]</scope>
</reference>
<evidence type="ECO:0000313" key="4">
    <source>
        <dbReference type="Proteomes" id="UP000282613"/>
    </source>
</evidence>
<dbReference type="EMBL" id="UYRS01000113">
    <property type="protein sequence ID" value="VDK21701.1"/>
    <property type="molecule type" value="Genomic_DNA"/>
</dbReference>
<dbReference type="Proteomes" id="UP000282613">
    <property type="component" value="Unassembled WGS sequence"/>
</dbReference>
<sequence>MTVKLTYTTFLSLSVLGLFQWRNEAFGWCTCDRNGAPQANNCPVLRTVFFGYRNYDNKLAIAKSADKGHVTNLEPLPRIQALATPPPGPHSRHVRHLEAMPVEDPHHSDDAVKDAVCRSRADSRRSLHQLQLLAIRKFFDESEPNFKDKQGNTDEDIRIAIFNAVKMDISASILMTYHFFPTAPSNPRYLSVGSSDTNADQCCQDKQKVHGHPKKVIWPNIHPKYSESQVKHVKVINATGSNDAEWKWKAACQGAMEKPLTQVRRWCQSPSAYGEIPRHSSKVLKEEDLSSEKPNDFNSNPSGKEADLPSHTIERAFTDLSPLREAGYRRVMDAVKRFEINIEAASKSTSPDLAPILPTKKRMGLSRDNPVNRRVSHFAQSWNEESKSVTQSLSKYSLNLAENPYARKAQEGEGDQEEETNKHVDSASVQRIAETPSFDEERSTPPQHYRPVGGIDIYTTQGPKLMQEMKDRFRKKHGASYVESEPKCRPRLALQTDQPTLPKLEKSLDDVQGLIPLPTNLSSDLSHILPSVLRGRPRRPGRLPSRYASQLLPADNVSLNLATPMHERDELNKLFSIFQQPHSRESINSTEA</sequence>
<feature type="compositionally biased region" description="Basic and acidic residues" evidence="1">
    <location>
        <begin position="283"/>
        <end position="295"/>
    </location>
</feature>
<evidence type="ECO:0000256" key="1">
    <source>
        <dbReference type="SAM" id="MobiDB-lite"/>
    </source>
</evidence>
<protein>
    <submittedName>
        <fullName evidence="5">DUF4378 domain-containing protein</fullName>
    </submittedName>
</protein>
<evidence type="ECO:0000313" key="5">
    <source>
        <dbReference type="WBParaSite" id="TASK_0000074201-mRNA-1"/>
    </source>
</evidence>
<keyword evidence="2" id="KW-0732">Signal</keyword>
<feature type="region of interest" description="Disordered" evidence="1">
    <location>
        <begin position="408"/>
        <end position="455"/>
    </location>
</feature>
<accession>A0A0R3VTZ1</accession>
<gene>
    <name evidence="3" type="ORF">TASK_LOCUS743</name>
</gene>
<proteinExistence type="predicted"/>
<dbReference type="WBParaSite" id="TASK_0000074201-mRNA-1">
    <property type="protein sequence ID" value="TASK_0000074201-mRNA-1"/>
    <property type="gene ID" value="TASK_0000074201"/>
</dbReference>
<feature type="signal peptide" evidence="2">
    <location>
        <begin position="1"/>
        <end position="25"/>
    </location>
</feature>
<reference evidence="5" key="1">
    <citation type="submission" date="2017-02" db="UniProtKB">
        <authorList>
            <consortium name="WormBaseParasite"/>
        </authorList>
    </citation>
    <scope>IDENTIFICATION</scope>
</reference>
<feature type="chain" id="PRO_5043132367" evidence="2">
    <location>
        <begin position="26"/>
        <end position="592"/>
    </location>
</feature>
<organism evidence="5">
    <name type="scientific">Taenia asiatica</name>
    <name type="common">Asian tapeworm</name>
    <dbReference type="NCBI Taxonomy" id="60517"/>
    <lineage>
        <taxon>Eukaryota</taxon>
        <taxon>Metazoa</taxon>
        <taxon>Spiralia</taxon>
        <taxon>Lophotrochozoa</taxon>
        <taxon>Platyhelminthes</taxon>
        <taxon>Cestoda</taxon>
        <taxon>Eucestoda</taxon>
        <taxon>Cyclophyllidea</taxon>
        <taxon>Taeniidae</taxon>
        <taxon>Taenia</taxon>
    </lineage>
</organism>
<keyword evidence="4" id="KW-1185">Reference proteome</keyword>
<feature type="region of interest" description="Disordered" evidence="1">
    <location>
        <begin position="278"/>
        <end position="311"/>
    </location>
</feature>
<evidence type="ECO:0000313" key="3">
    <source>
        <dbReference type="EMBL" id="VDK21701.1"/>
    </source>
</evidence>
<name>A0A0R3VTZ1_TAEAS</name>
<dbReference type="OrthoDB" id="6275284at2759"/>
<evidence type="ECO:0000256" key="2">
    <source>
        <dbReference type="SAM" id="SignalP"/>
    </source>
</evidence>